<dbReference type="RefSeq" id="WP_184748145.1">
    <property type="nucleotide sequence ID" value="NZ_JACHGJ010000008.1"/>
</dbReference>
<dbReference type="GO" id="GO:0070475">
    <property type="term" value="P:rRNA base methylation"/>
    <property type="evidence" value="ECO:0007669"/>
    <property type="project" value="TreeGrafter"/>
</dbReference>
<comment type="subcellular location">
    <subcellularLocation>
        <location evidence="1 10">Cytoplasm</location>
    </subcellularLocation>
</comment>
<evidence type="ECO:0000256" key="1">
    <source>
        <dbReference type="ARBA" id="ARBA00004496"/>
    </source>
</evidence>
<evidence type="ECO:0000256" key="8">
    <source>
        <dbReference type="ARBA" id="ARBA00025699"/>
    </source>
</evidence>
<keyword evidence="13" id="KW-1185">Reference proteome</keyword>
<dbReference type="EMBL" id="JACHGJ010000008">
    <property type="protein sequence ID" value="MBB6481912.1"/>
    <property type="molecule type" value="Genomic_DNA"/>
</dbReference>
<evidence type="ECO:0000256" key="3">
    <source>
        <dbReference type="ARBA" id="ARBA00022490"/>
    </source>
</evidence>
<evidence type="ECO:0000256" key="10">
    <source>
        <dbReference type="PIRNR" id="PIRNR015601"/>
    </source>
</evidence>
<comment type="function">
    <text evidence="8 10">Specifically methylates the N3 position of the uracil ring of uridine 1498 (m3U1498) in 16S rRNA. Acts on the fully assembled 30S ribosomal subunit.</text>
</comment>
<gene>
    <name evidence="12" type="ORF">HNR50_003593</name>
</gene>
<keyword evidence="6 10" id="KW-0808">Transferase</keyword>
<evidence type="ECO:0000256" key="7">
    <source>
        <dbReference type="ARBA" id="ARBA00022691"/>
    </source>
</evidence>
<dbReference type="NCBIfam" id="TIGR00046">
    <property type="entry name" value="RsmE family RNA methyltransferase"/>
    <property type="match status" value="1"/>
</dbReference>
<reference evidence="12 13" key="1">
    <citation type="submission" date="2020-08" db="EMBL/GenBank/DDBJ databases">
        <title>Genomic Encyclopedia of Type Strains, Phase IV (KMG-IV): sequencing the most valuable type-strain genomes for metagenomic binning, comparative biology and taxonomic classification.</title>
        <authorList>
            <person name="Goeker M."/>
        </authorList>
    </citation>
    <scope>NUCLEOTIDE SEQUENCE [LARGE SCALE GENOMIC DNA]</scope>
    <source>
        <strain evidence="12 13">DSM 2461</strain>
    </source>
</reference>
<dbReference type="Pfam" id="PF04452">
    <property type="entry name" value="Methyltrans_RNA"/>
    <property type="match status" value="1"/>
</dbReference>
<dbReference type="PIRSF" id="PIRSF015601">
    <property type="entry name" value="MTase_slr0722"/>
    <property type="match status" value="1"/>
</dbReference>
<keyword evidence="5 10" id="KW-0489">Methyltransferase</keyword>
<proteinExistence type="inferred from homology"/>
<dbReference type="CDD" id="cd18084">
    <property type="entry name" value="RsmE-like"/>
    <property type="match status" value="1"/>
</dbReference>
<evidence type="ECO:0000313" key="13">
    <source>
        <dbReference type="Proteomes" id="UP000587760"/>
    </source>
</evidence>
<dbReference type="InterPro" id="IPR029026">
    <property type="entry name" value="tRNA_m1G_MTases_N"/>
</dbReference>
<evidence type="ECO:0000256" key="2">
    <source>
        <dbReference type="ARBA" id="ARBA00005528"/>
    </source>
</evidence>
<organism evidence="12 13">
    <name type="scientific">Spirochaeta isovalerica</name>
    <dbReference type="NCBI Taxonomy" id="150"/>
    <lineage>
        <taxon>Bacteria</taxon>
        <taxon>Pseudomonadati</taxon>
        <taxon>Spirochaetota</taxon>
        <taxon>Spirochaetia</taxon>
        <taxon>Spirochaetales</taxon>
        <taxon>Spirochaetaceae</taxon>
        <taxon>Spirochaeta</taxon>
    </lineage>
</organism>
<keyword evidence="4 10" id="KW-0698">rRNA processing</keyword>
<feature type="domain" description="Ribosomal RNA small subunit methyltransferase E methyltransferase" evidence="11">
    <location>
        <begin position="74"/>
        <end position="229"/>
    </location>
</feature>
<dbReference type="EC" id="2.1.1.193" evidence="10"/>
<evidence type="ECO:0000313" key="12">
    <source>
        <dbReference type="EMBL" id="MBB6481912.1"/>
    </source>
</evidence>
<dbReference type="InterPro" id="IPR006700">
    <property type="entry name" value="RsmE"/>
</dbReference>
<dbReference type="InterPro" id="IPR029028">
    <property type="entry name" value="Alpha/beta_knot_MTases"/>
</dbReference>
<dbReference type="PANTHER" id="PTHR30027:SF3">
    <property type="entry name" value="16S RRNA (URACIL(1498)-N(3))-METHYLTRANSFERASE"/>
    <property type="match status" value="1"/>
</dbReference>
<evidence type="ECO:0000256" key="5">
    <source>
        <dbReference type="ARBA" id="ARBA00022603"/>
    </source>
</evidence>
<dbReference type="AlphaFoldDB" id="A0A841RHY1"/>
<evidence type="ECO:0000256" key="9">
    <source>
        <dbReference type="ARBA" id="ARBA00047944"/>
    </source>
</evidence>
<accession>A0A841RHY1</accession>
<comment type="similarity">
    <text evidence="2 10">Belongs to the RNA methyltransferase RsmE family.</text>
</comment>
<evidence type="ECO:0000256" key="4">
    <source>
        <dbReference type="ARBA" id="ARBA00022552"/>
    </source>
</evidence>
<dbReference type="InterPro" id="IPR046886">
    <property type="entry name" value="RsmE_MTase_dom"/>
</dbReference>
<sequence length="238" mass="26678">MNLILFENDEINNKIPSFDLRYQHIRTILKLGKNDSFDCGIINGPGGRAMIKSLDSSGMVLEFDEQWTSPRLYPLTLIIGVPRPPTARRLLKDLTSTGVDRIWFTGTELGEKSYLTSKIWQNEKYREYVLEGAQQGESTLLPEVRRFHSLRLCLEALEGGEARAALDNNESVMPISRYSPEKERNVIAIGSERGWTEGERTLLKDSGFSLLSMGTRVLRTETACAMAAGFTLAAMGKI</sequence>
<comment type="catalytic activity">
    <reaction evidence="9 10">
        <text>uridine(1498) in 16S rRNA + S-adenosyl-L-methionine = N(3)-methyluridine(1498) in 16S rRNA + S-adenosyl-L-homocysteine + H(+)</text>
        <dbReference type="Rhea" id="RHEA:42920"/>
        <dbReference type="Rhea" id="RHEA-COMP:10283"/>
        <dbReference type="Rhea" id="RHEA-COMP:10284"/>
        <dbReference type="ChEBI" id="CHEBI:15378"/>
        <dbReference type="ChEBI" id="CHEBI:57856"/>
        <dbReference type="ChEBI" id="CHEBI:59789"/>
        <dbReference type="ChEBI" id="CHEBI:65315"/>
        <dbReference type="ChEBI" id="CHEBI:74502"/>
        <dbReference type="EC" id="2.1.1.193"/>
    </reaction>
</comment>
<dbReference type="SUPFAM" id="SSF75217">
    <property type="entry name" value="alpha/beta knot"/>
    <property type="match status" value="1"/>
</dbReference>
<dbReference type="Gene3D" id="3.40.1280.10">
    <property type="match status" value="1"/>
</dbReference>
<evidence type="ECO:0000256" key="6">
    <source>
        <dbReference type="ARBA" id="ARBA00022679"/>
    </source>
</evidence>
<comment type="caution">
    <text evidence="12">The sequence shown here is derived from an EMBL/GenBank/DDBJ whole genome shotgun (WGS) entry which is preliminary data.</text>
</comment>
<keyword evidence="7 10" id="KW-0949">S-adenosyl-L-methionine</keyword>
<name>A0A841RHY1_9SPIO</name>
<evidence type="ECO:0000259" key="11">
    <source>
        <dbReference type="Pfam" id="PF04452"/>
    </source>
</evidence>
<dbReference type="PANTHER" id="PTHR30027">
    <property type="entry name" value="RIBOSOMAL RNA SMALL SUBUNIT METHYLTRANSFERASE E"/>
    <property type="match status" value="1"/>
</dbReference>
<dbReference type="Proteomes" id="UP000587760">
    <property type="component" value="Unassembled WGS sequence"/>
</dbReference>
<dbReference type="GO" id="GO:0005737">
    <property type="term" value="C:cytoplasm"/>
    <property type="evidence" value="ECO:0007669"/>
    <property type="project" value="UniProtKB-SubCell"/>
</dbReference>
<keyword evidence="3 10" id="KW-0963">Cytoplasm</keyword>
<dbReference type="GO" id="GO:0070042">
    <property type="term" value="F:rRNA (uridine-N3-)-methyltransferase activity"/>
    <property type="evidence" value="ECO:0007669"/>
    <property type="project" value="TreeGrafter"/>
</dbReference>
<protein>
    <recommendedName>
        <fullName evidence="10">Ribosomal RNA small subunit methyltransferase E</fullName>
        <ecNumber evidence="10">2.1.1.193</ecNumber>
    </recommendedName>
</protein>